<keyword evidence="1" id="KW-0472">Membrane</keyword>
<feature type="transmembrane region" description="Helical" evidence="1">
    <location>
        <begin position="50"/>
        <end position="70"/>
    </location>
</feature>
<dbReference type="InterPro" id="IPR011846">
    <property type="entry name" value="Cyd_oper_YbgE"/>
</dbReference>
<feature type="transmembrane region" description="Helical" evidence="1">
    <location>
        <begin position="77"/>
        <end position="95"/>
    </location>
</feature>
<dbReference type="STRING" id="1262585.BJI46_09455"/>
<feature type="transmembrane region" description="Helical" evidence="1">
    <location>
        <begin position="16"/>
        <end position="38"/>
    </location>
</feature>
<dbReference type="EMBL" id="MKKK01000007">
    <property type="protein sequence ID" value="OEY97569.1"/>
    <property type="molecule type" value="Genomic_DNA"/>
</dbReference>
<dbReference type="RefSeq" id="WP_070069033.1">
    <property type="nucleotide sequence ID" value="NZ_MKKK01000007.1"/>
</dbReference>
<evidence type="ECO:0000313" key="2">
    <source>
        <dbReference type="EMBL" id="OEY97569.1"/>
    </source>
</evidence>
<gene>
    <name evidence="2" type="ORF">BJI46_09455</name>
</gene>
<organism evidence="2 3">
    <name type="scientific">Acinetobacter qingfengensis</name>
    <dbReference type="NCBI Taxonomy" id="1262585"/>
    <lineage>
        <taxon>Bacteria</taxon>
        <taxon>Pseudomonadati</taxon>
        <taxon>Pseudomonadota</taxon>
        <taxon>Gammaproteobacteria</taxon>
        <taxon>Moraxellales</taxon>
        <taxon>Moraxellaceae</taxon>
        <taxon>Acinetobacter</taxon>
    </lineage>
</organism>
<comment type="caution">
    <text evidence="2">The sequence shown here is derived from an EMBL/GenBank/DDBJ whole genome shotgun (WGS) entry which is preliminary data.</text>
</comment>
<dbReference type="Proteomes" id="UP000185895">
    <property type="component" value="Unassembled WGS sequence"/>
</dbReference>
<dbReference type="AlphaFoldDB" id="A0A1E7RDS6"/>
<keyword evidence="3" id="KW-1185">Reference proteome</keyword>
<evidence type="ECO:0000313" key="3">
    <source>
        <dbReference type="Proteomes" id="UP000185895"/>
    </source>
</evidence>
<keyword evidence="1" id="KW-0812">Transmembrane</keyword>
<dbReference type="Pfam" id="PF09600">
    <property type="entry name" value="Cyd_oper_YbgE"/>
    <property type="match status" value="1"/>
</dbReference>
<proteinExistence type="predicted"/>
<sequence>MTEVVMNVKNSMRQKIVMAISFLLALPLAAILLVYPNLMLDVNGHYSHNAMMLVMLGISGGFIYGVGFVPQFWLWKWLFSPFVAWPLMLYGYYLWLFN</sequence>
<keyword evidence="1" id="KW-1133">Transmembrane helix</keyword>
<reference evidence="2 3" key="1">
    <citation type="submission" date="2016-09" db="EMBL/GenBank/DDBJ databases">
        <authorList>
            <person name="Capua I."/>
            <person name="De Benedictis P."/>
            <person name="Joannis T."/>
            <person name="Lombin L.H."/>
            <person name="Cattoli G."/>
        </authorList>
    </citation>
    <scope>NUCLEOTIDE SEQUENCE [LARGE SCALE GENOMIC DNA]</scope>
    <source>
        <strain evidence="2 3">ANC 4671</strain>
    </source>
</reference>
<accession>A0A1E7RDS6</accession>
<evidence type="ECO:0000256" key="1">
    <source>
        <dbReference type="SAM" id="Phobius"/>
    </source>
</evidence>
<dbReference type="OrthoDB" id="5298003at2"/>
<protein>
    <submittedName>
        <fullName evidence="2">Cytochrome bd biosynthesis protein</fullName>
    </submittedName>
</protein>
<name>A0A1E7RDS6_9GAMM</name>